<dbReference type="NCBIfam" id="TIGR03605">
    <property type="entry name" value="antibiot_sagB"/>
    <property type="match status" value="1"/>
</dbReference>
<evidence type="ECO:0000313" key="3">
    <source>
        <dbReference type="Proteomes" id="UP001596004"/>
    </source>
</evidence>
<dbReference type="InterPro" id="IPR029479">
    <property type="entry name" value="Nitroreductase"/>
</dbReference>
<keyword evidence="3" id="KW-1185">Reference proteome</keyword>
<dbReference type="SUPFAM" id="SSF55469">
    <property type="entry name" value="FMN-dependent nitroreductase-like"/>
    <property type="match status" value="1"/>
</dbReference>
<gene>
    <name evidence="2" type="ORF">ACFO60_10760</name>
</gene>
<protein>
    <submittedName>
        <fullName evidence="2">SagB family peptide dehydrogenase</fullName>
    </submittedName>
</protein>
<name>A0ABV9CDW0_9ACTN</name>
<dbReference type="InterPro" id="IPR020051">
    <property type="entry name" value="SagB-type_dehydrogenase"/>
</dbReference>
<dbReference type="EMBL" id="JBHSFP010000005">
    <property type="protein sequence ID" value="MFC4531243.1"/>
    <property type="molecule type" value="Genomic_DNA"/>
</dbReference>
<organism evidence="2 3">
    <name type="scientific">Sphaerisporangium dianthi</name>
    <dbReference type="NCBI Taxonomy" id="1436120"/>
    <lineage>
        <taxon>Bacteria</taxon>
        <taxon>Bacillati</taxon>
        <taxon>Actinomycetota</taxon>
        <taxon>Actinomycetes</taxon>
        <taxon>Streptosporangiales</taxon>
        <taxon>Streptosporangiaceae</taxon>
        <taxon>Sphaerisporangium</taxon>
    </lineage>
</organism>
<dbReference type="InterPro" id="IPR052544">
    <property type="entry name" value="Bacteriocin_Proc_Enz"/>
</dbReference>
<evidence type="ECO:0000259" key="1">
    <source>
        <dbReference type="Pfam" id="PF00881"/>
    </source>
</evidence>
<dbReference type="Gene3D" id="3.40.109.10">
    <property type="entry name" value="NADH Oxidase"/>
    <property type="match status" value="1"/>
</dbReference>
<dbReference type="PANTHER" id="PTHR43745:SF2">
    <property type="entry name" value="NITROREDUCTASE MJ1384-RELATED"/>
    <property type="match status" value="1"/>
</dbReference>
<comment type="caution">
    <text evidence="2">The sequence shown here is derived from an EMBL/GenBank/DDBJ whole genome shotgun (WGS) entry which is preliminary data.</text>
</comment>
<dbReference type="PANTHER" id="PTHR43745">
    <property type="entry name" value="NITROREDUCTASE MJ1384-RELATED"/>
    <property type="match status" value="1"/>
</dbReference>
<dbReference type="CDD" id="cd02142">
    <property type="entry name" value="McbC_SagB-like_oxidoreductase"/>
    <property type="match status" value="1"/>
</dbReference>
<dbReference type="RefSeq" id="WP_380839690.1">
    <property type="nucleotide sequence ID" value="NZ_JBHSFP010000005.1"/>
</dbReference>
<proteinExistence type="predicted"/>
<dbReference type="InterPro" id="IPR000415">
    <property type="entry name" value="Nitroreductase-like"/>
</dbReference>
<dbReference type="Proteomes" id="UP001596004">
    <property type="component" value="Unassembled WGS sequence"/>
</dbReference>
<sequence>MVNVRLSACGALIWDAGKLVWDDYLDHRQLALADGVERVLRWFTTFRDLDSIREMSDDANEAAHWHKTATVLAENEILITQDGPRHQREQAIEQAWRPWGPLARAYHFSTRSHAGTAMRTAEQDNEELEAKVLTDPPPPAFWSLSGTTRHALPEADPGVWRHRDLIDVLHRRRTRRYFGAAALPLETVATLLKTAAGPLPRADGPLTPAGVTLDPDGVLTDSWQRVFKTSPSGGARHPTEIYLYARNVQGLAPGAYHYAAADHTLEFLDRRLDDQRLVAAVGDQDWVGGAGALIFYTSVIARNQWKYTFPRVYRSLMMDVGHLSQTVYLLATAAGLHITFTAALRDQLLEDLLGCDPAGHLILGTSVIGTPPGE</sequence>
<evidence type="ECO:0000313" key="2">
    <source>
        <dbReference type="EMBL" id="MFC4531243.1"/>
    </source>
</evidence>
<accession>A0ABV9CDW0</accession>
<feature type="domain" description="Nitroreductase" evidence="1">
    <location>
        <begin position="171"/>
        <end position="365"/>
    </location>
</feature>
<reference evidence="3" key="1">
    <citation type="journal article" date="2019" name="Int. J. Syst. Evol. Microbiol.">
        <title>The Global Catalogue of Microorganisms (GCM) 10K type strain sequencing project: providing services to taxonomists for standard genome sequencing and annotation.</title>
        <authorList>
            <consortium name="The Broad Institute Genomics Platform"/>
            <consortium name="The Broad Institute Genome Sequencing Center for Infectious Disease"/>
            <person name="Wu L."/>
            <person name="Ma J."/>
        </authorList>
    </citation>
    <scope>NUCLEOTIDE SEQUENCE [LARGE SCALE GENOMIC DNA]</scope>
    <source>
        <strain evidence="3">CGMCC 4.7132</strain>
    </source>
</reference>
<dbReference type="Pfam" id="PF00881">
    <property type="entry name" value="Nitroreductase"/>
    <property type="match status" value="1"/>
</dbReference>